<protein>
    <submittedName>
        <fullName evidence="3">XRE family transcriptional regulator</fullName>
    </submittedName>
</protein>
<dbReference type="SUPFAM" id="SSF47413">
    <property type="entry name" value="lambda repressor-like DNA-binding domains"/>
    <property type="match status" value="1"/>
</dbReference>
<dbReference type="Proteomes" id="UP000286038">
    <property type="component" value="Unassembled WGS sequence"/>
</dbReference>
<dbReference type="GO" id="GO:0003700">
    <property type="term" value="F:DNA-binding transcription factor activity"/>
    <property type="evidence" value="ECO:0007669"/>
    <property type="project" value="TreeGrafter"/>
</dbReference>
<dbReference type="RefSeq" id="WP_118449657.1">
    <property type="nucleotide sequence ID" value="NZ_CABJDM010000007.1"/>
</dbReference>
<accession>A0A415QJR3</accession>
<dbReference type="GO" id="GO:0003677">
    <property type="term" value="F:DNA binding"/>
    <property type="evidence" value="ECO:0007669"/>
    <property type="project" value="UniProtKB-KW"/>
</dbReference>
<comment type="caution">
    <text evidence="3">The sequence shown here is derived from an EMBL/GenBank/DDBJ whole genome shotgun (WGS) entry which is preliminary data.</text>
</comment>
<dbReference type="EMBL" id="QRPV01000007">
    <property type="protein sequence ID" value="RHM43941.1"/>
    <property type="molecule type" value="Genomic_DNA"/>
</dbReference>
<proteinExistence type="predicted"/>
<dbReference type="GeneID" id="93101416"/>
<name>A0A415QJR3_9BACT</name>
<evidence type="ECO:0000259" key="2">
    <source>
        <dbReference type="PROSITE" id="PS50943"/>
    </source>
</evidence>
<dbReference type="PANTHER" id="PTHR46797">
    <property type="entry name" value="HTH-TYPE TRANSCRIPTIONAL REGULATOR"/>
    <property type="match status" value="1"/>
</dbReference>
<gene>
    <name evidence="3" type="ORF">DWZ68_07885</name>
</gene>
<organism evidence="3 4">
    <name type="scientific">Butyricimonas virosa</name>
    <dbReference type="NCBI Taxonomy" id="544645"/>
    <lineage>
        <taxon>Bacteria</taxon>
        <taxon>Pseudomonadati</taxon>
        <taxon>Bacteroidota</taxon>
        <taxon>Bacteroidia</taxon>
        <taxon>Bacteroidales</taxon>
        <taxon>Odoribacteraceae</taxon>
        <taxon>Butyricimonas</taxon>
    </lineage>
</organism>
<evidence type="ECO:0000313" key="3">
    <source>
        <dbReference type="EMBL" id="RHM43941.1"/>
    </source>
</evidence>
<dbReference type="AlphaFoldDB" id="A0A415QJR3"/>
<sequence length="93" mass="10504">MDLRLKEILAQRGITLKEFAQSSGISQSNLSNYLNGNISPTLDTLKKIATNLNVDVVELFREKDEVEIYAKYDGILYPINKSDILDIISKKSK</sequence>
<dbReference type="SMART" id="SM00530">
    <property type="entry name" value="HTH_XRE"/>
    <property type="match status" value="1"/>
</dbReference>
<evidence type="ECO:0000256" key="1">
    <source>
        <dbReference type="ARBA" id="ARBA00023125"/>
    </source>
</evidence>
<dbReference type="PROSITE" id="PS50943">
    <property type="entry name" value="HTH_CROC1"/>
    <property type="match status" value="1"/>
</dbReference>
<evidence type="ECO:0000313" key="4">
    <source>
        <dbReference type="Proteomes" id="UP000286038"/>
    </source>
</evidence>
<dbReference type="InterPro" id="IPR001387">
    <property type="entry name" value="Cro/C1-type_HTH"/>
</dbReference>
<dbReference type="GO" id="GO:0005829">
    <property type="term" value="C:cytosol"/>
    <property type="evidence" value="ECO:0007669"/>
    <property type="project" value="TreeGrafter"/>
</dbReference>
<dbReference type="Pfam" id="PF01381">
    <property type="entry name" value="HTH_3"/>
    <property type="match status" value="1"/>
</dbReference>
<feature type="domain" description="HTH cro/C1-type" evidence="2">
    <location>
        <begin position="5"/>
        <end position="59"/>
    </location>
</feature>
<dbReference type="InterPro" id="IPR050807">
    <property type="entry name" value="TransReg_Diox_bact_type"/>
</dbReference>
<dbReference type="Gene3D" id="1.10.260.40">
    <property type="entry name" value="lambda repressor-like DNA-binding domains"/>
    <property type="match status" value="1"/>
</dbReference>
<reference evidence="3 4" key="1">
    <citation type="submission" date="2018-08" db="EMBL/GenBank/DDBJ databases">
        <title>A genome reference for cultivated species of the human gut microbiota.</title>
        <authorList>
            <person name="Zou Y."/>
            <person name="Xue W."/>
            <person name="Luo G."/>
        </authorList>
    </citation>
    <scope>NUCLEOTIDE SEQUENCE [LARGE SCALE GENOMIC DNA]</scope>
    <source>
        <strain evidence="3 4">AF34-33</strain>
    </source>
</reference>
<dbReference type="PANTHER" id="PTHR46797:SF1">
    <property type="entry name" value="METHYLPHOSPHONATE SYNTHASE"/>
    <property type="match status" value="1"/>
</dbReference>
<dbReference type="CDD" id="cd00093">
    <property type="entry name" value="HTH_XRE"/>
    <property type="match status" value="1"/>
</dbReference>
<keyword evidence="1" id="KW-0238">DNA-binding</keyword>
<dbReference type="InterPro" id="IPR010982">
    <property type="entry name" value="Lambda_DNA-bd_dom_sf"/>
</dbReference>